<dbReference type="GO" id="GO:0000160">
    <property type="term" value="P:phosphorelay signal transduction system"/>
    <property type="evidence" value="ECO:0007669"/>
    <property type="project" value="InterPro"/>
</dbReference>
<evidence type="ECO:0000313" key="3">
    <source>
        <dbReference type="EMBL" id="TYP75889.1"/>
    </source>
</evidence>
<dbReference type="PANTHER" id="PTHR44520">
    <property type="entry name" value="RESPONSE REGULATOR RCP1-RELATED"/>
    <property type="match status" value="1"/>
</dbReference>
<proteinExistence type="predicted"/>
<dbReference type="AlphaFoldDB" id="A0A5S5C9P6"/>
<dbReference type="Gene3D" id="3.40.50.2300">
    <property type="match status" value="1"/>
</dbReference>
<protein>
    <submittedName>
        <fullName evidence="3">Response regulator receiver domain-containing protein</fullName>
    </submittedName>
</protein>
<evidence type="ECO:0000313" key="4">
    <source>
        <dbReference type="Proteomes" id="UP000324376"/>
    </source>
</evidence>
<evidence type="ECO:0000259" key="2">
    <source>
        <dbReference type="PROSITE" id="PS50110"/>
    </source>
</evidence>
<dbReference type="Proteomes" id="UP000324376">
    <property type="component" value="Unassembled WGS sequence"/>
</dbReference>
<keyword evidence="4" id="KW-1185">Reference proteome</keyword>
<dbReference type="RefSeq" id="WP_148781514.1">
    <property type="nucleotide sequence ID" value="NZ_VNHU01000002.1"/>
</dbReference>
<dbReference type="PROSITE" id="PS50110">
    <property type="entry name" value="RESPONSE_REGULATORY"/>
    <property type="match status" value="1"/>
</dbReference>
<dbReference type="PANTHER" id="PTHR44520:SF2">
    <property type="entry name" value="RESPONSE REGULATOR RCP1"/>
    <property type="match status" value="1"/>
</dbReference>
<gene>
    <name evidence="3" type="ORF">BD809_10297</name>
</gene>
<dbReference type="InterPro" id="IPR011006">
    <property type="entry name" value="CheY-like_superfamily"/>
</dbReference>
<feature type="domain" description="Response regulatory" evidence="2">
    <location>
        <begin position="6"/>
        <end position="131"/>
    </location>
</feature>
<dbReference type="SMART" id="SM00448">
    <property type="entry name" value="REC"/>
    <property type="match status" value="1"/>
</dbReference>
<comment type="caution">
    <text evidence="3">The sequence shown here is derived from an EMBL/GenBank/DDBJ whole genome shotgun (WGS) entry which is preliminary data.</text>
</comment>
<organism evidence="3 4">
    <name type="scientific">Aquimarina intermedia</name>
    <dbReference type="NCBI Taxonomy" id="350814"/>
    <lineage>
        <taxon>Bacteria</taxon>
        <taxon>Pseudomonadati</taxon>
        <taxon>Bacteroidota</taxon>
        <taxon>Flavobacteriia</taxon>
        <taxon>Flavobacteriales</taxon>
        <taxon>Flavobacteriaceae</taxon>
        <taxon>Aquimarina</taxon>
    </lineage>
</organism>
<keyword evidence="1" id="KW-0597">Phosphoprotein</keyword>
<evidence type="ECO:0000256" key="1">
    <source>
        <dbReference type="PROSITE-ProRule" id="PRU00169"/>
    </source>
</evidence>
<sequence>MKKVDLACIVDDDPIFVFGIKKVMELANFCNGFLVFKNGREALDKLKAIISSGEKLPDILLLDLNMPILDGWQFLEEFTKIPCSKKITIYIVTSSVDPQDVAKAKSYELVSDYIVKPISVKRLKEILKEFETSQS</sequence>
<dbReference type="Pfam" id="PF00072">
    <property type="entry name" value="Response_reg"/>
    <property type="match status" value="1"/>
</dbReference>
<reference evidence="3 4" key="1">
    <citation type="submission" date="2019-07" db="EMBL/GenBank/DDBJ databases">
        <title>Genomic Encyclopedia of Archaeal and Bacterial Type Strains, Phase II (KMG-II): from individual species to whole genera.</title>
        <authorList>
            <person name="Goeker M."/>
        </authorList>
    </citation>
    <scope>NUCLEOTIDE SEQUENCE [LARGE SCALE GENOMIC DNA]</scope>
    <source>
        <strain evidence="3 4">DSM 17527</strain>
    </source>
</reference>
<dbReference type="InterPro" id="IPR052893">
    <property type="entry name" value="TCS_response_regulator"/>
</dbReference>
<dbReference type="OrthoDB" id="673128at2"/>
<dbReference type="InterPro" id="IPR001789">
    <property type="entry name" value="Sig_transdc_resp-reg_receiver"/>
</dbReference>
<accession>A0A5S5C9P6</accession>
<name>A0A5S5C9P6_9FLAO</name>
<dbReference type="EMBL" id="VNHU01000002">
    <property type="protein sequence ID" value="TYP75889.1"/>
    <property type="molecule type" value="Genomic_DNA"/>
</dbReference>
<feature type="modified residue" description="4-aspartylphosphate" evidence="1">
    <location>
        <position position="63"/>
    </location>
</feature>
<dbReference type="SUPFAM" id="SSF52172">
    <property type="entry name" value="CheY-like"/>
    <property type="match status" value="1"/>
</dbReference>